<protein>
    <submittedName>
        <fullName evidence="1">Uncharacterized protein</fullName>
    </submittedName>
</protein>
<proteinExistence type="predicted"/>
<gene>
    <name evidence="1" type="ORF">PHYSODRAFT_411900</name>
</gene>
<dbReference type="AlphaFoldDB" id="G4YT38"/>
<name>G4YT38_PHYSP</name>
<dbReference type="EMBL" id="JH159152">
    <property type="protein sequence ID" value="EGZ25964.1"/>
    <property type="molecule type" value="Genomic_DNA"/>
</dbReference>
<dbReference type="GeneID" id="20651719"/>
<organism evidence="1 2">
    <name type="scientific">Phytophthora sojae (strain P6497)</name>
    <name type="common">Soybean stem and root rot agent</name>
    <name type="synonym">Phytophthora megasperma f. sp. glycines</name>
    <dbReference type="NCBI Taxonomy" id="1094619"/>
    <lineage>
        <taxon>Eukaryota</taxon>
        <taxon>Sar</taxon>
        <taxon>Stramenopiles</taxon>
        <taxon>Oomycota</taxon>
        <taxon>Peronosporomycetes</taxon>
        <taxon>Peronosporales</taxon>
        <taxon>Peronosporaceae</taxon>
        <taxon>Phytophthora</taxon>
    </lineage>
</organism>
<reference evidence="1 2" key="1">
    <citation type="journal article" date="2006" name="Science">
        <title>Phytophthora genome sequences uncover evolutionary origins and mechanisms of pathogenesis.</title>
        <authorList>
            <person name="Tyler B.M."/>
            <person name="Tripathy S."/>
            <person name="Zhang X."/>
            <person name="Dehal P."/>
            <person name="Jiang R.H."/>
            <person name="Aerts A."/>
            <person name="Arredondo F.D."/>
            <person name="Baxter L."/>
            <person name="Bensasson D."/>
            <person name="Beynon J.L."/>
            <person name="Chapman J."/>
            <person name="Damasceno C.M."/>
            <person name="Dorrance A.E."/>
            <person name="Dou D."/>
            <person name="Dickerman A.W."/>
            <person name="Dubchak I.L."/>
            <person name="Garbelotto M."/>
            <person name="Gijzen M."/>
            <person name="Gordon S.G."/>
            <person name="Govers F."/>
            <person name="Grunwald N.J."/>
            <person name="Huang W."/>
            <person name="Ivors K.L."/>
            <person name="Jones R.W."/>
            <person name="Kamoun S."/>
            <person name="Krampis K."/>
            <person name="Lamour K.H."/>
            <person name="Lee M.K."/>
            <person name="McDonald W.H."/>
            <person name="Medina M."/>
            <person name="Meijer H.J."/>
            <person name="Nordberg E.K."/>
            <person name="Maclean D.J."/>
            <person name="Ospina-Giraldo M.D."/>
            <person name="Morris P.F."/>
            <person name="Phuntumart V."/>
            <person name="Putnam N.H."/>
            <person name="Rash S."/>
            <person name="Rose J.K."/>
            <person name="Sakihama Y."/>
            <person name="Salamov A.A."/>
            <person name="Savidor A."/>
            <person name="Scheuring C.F."/>
            <person name="Smith B.M."/>
            <person name="Sobral B.W."/>
            <person name="Terry A."/>
            <person name="Torto-Alalibo T.A."/>
            <person name="Win J."/>
            <person name="Xu Z."/>
            <person name="Zhang H."/>
            <person name="Grigoriev I.V."/>
            <person name="Rokhsar D.S."/>
            <person name="Boore J.L."/>
        </authorList>
    </citation>
    <scope>NUCLEOTIDE SEQUENCE [LARGE SCALE GENOMIC DNA]</scope>
    <source>
        <strain evidence="1 2">P6497</strain>
    </source>
</reference>
<dbReference type="OMA" id="RETWEVI"/>
<feature type="non-terminal residue" evidence="1">
    <location>
        <position position="258"/>
    </location>
</feature>
<evidence type="ECO:0000313" key="1">
    <source>
        <dbReference type="EMBL" id="EGZ25964.1"/>
    </source>
</evidence>
<sequence>MLLSRRLDEVNPPAFLLQVFTPGQMAIFMEMLQGQEYPLYGHLMPGHFVRDGLSQSTLFQLIDAGSAAVAEQQQHVQLLKADLARLELNQETRVVSFYFRSRRAAQRWSGMICPFDGKGLELVDYNELRYQRPNAVLRLDHFRFSLLLLRGKISPLEMYELLTKELKQQVKSIKHPKLNEPGRGRETWEVIIEGPICPLVLSKHTRIHLPKTHLLIHLSDVHINLPCVKCSSKWHSQMRCNAQSENCKQAADQRTLKI</sequence>
<evidence type="ECO:0000313" key="2">
    <source>
        <dbReference type="Proteomes" id="UP000002640"/>
    </source>
</evidence>
<dbReference type="Proteomes" id="UP000002640">
    <property type="component" value="Unassembled WGS sequence"/>
</dbReference>
<keyword evidence="2" id="KW-1185">Reference proteome</keyword>
<dbReference type="KEGG" id="psoj:PHYSODRAFT_411900"/>
<accession>G4YT38</accession>
<dbReference type="RefSeq" id="XP_009521252.1">
    <property type="nucleotide sequence ID" value="XM_009522957.1"/>
</dbReference>
<dbReference type="InParanoid" id="G4YT38"/>